<gene>
    <name evidence="2" type="ORF">A2647_02015</name>
</gene>
<comment type="caution">
    <text evidence="2">The sequence shown here is derived from an EMBL/GenBank/DDBJ whole genome shotgun (WGS) entry which is preliminary data.</text>
</comment>
<feature type="transmembrane region" description="Helical" evidence="1">
    <location>
        <begin position="20"/>
        <end position="39"/>
    </location>
</feature>
<protein>
    <submittedName>
        <fullName evidence="2">Uncharacterized protein</fullName>
    </submittedName>
</protein>
<dbReference type="SUPFAM" id="SSF50969">
    <property type="entry name" value="YVTN repeat-like/Quinoprotein amine dehydrogenase"/>
    <property type="match status" value="1"/>
</dbReference>
<evidence type="ECO:0000313" key="2">
    <source>
        <dbReference type="EMBL" id="OGI64953.1"/>
    </source>
</evidence>
<keyword evidence="1" id="KW-0472">Membrane</keyword>
<keyword evidence="1" id="KW-1133">Transmembrane helix</keyword>
<proteinExistence type="predicted"/>
<evidence type="ECO:0000256" key="1">
    <source>
        <dbReference type="SAM" id="Phobius"/>
    </source>
</evidence>
<dbReference type="EMBL" id="MFTP01000024">
    <property type="protein sequence ID" value="OGI64953.1"/>
    <property type="molecule type" value="Genomic_DNA"/>
</dbReference>
<sequence length="482" mass="52624">MKAQSTGNKYIKGMATLELLIAFVILILCTSAVIMVAFGNQSFAVDSETNNEAIQKAQKALEDTRALSRQDFDLVVSDPNPIQDGIYTKQIIVDPFAATECSRQIESKITWDTDMNQPQSINLFSRVGDIPEALDLGGDCSASPPGPGFTVGGGLNMGGAKTNGLDVLNKKVFIALQDPPGLAYVDATNYAAPVQIMNSYDVGSEVNDVDIARDLDTGEIYAYVARETNTNQLQIIDVTDINNPIFVRNVDLPEVGGSSEPEGYRVYYYKNRLYMTTKETAGPELHIFDASDPVTSFPKFGIKELNRTVNDLVVVDQNIGGTNYSVAYMVADSDLKEIGVFDVTTAGTANEMFSLNMTGGADAYSLFFSSTSKLLYVGRQANAGQEFFAYDASNSFSTLIERAKREVGEHPIGLRIAGAYAYMVTNDSNEDFQTYNADPATGLSHIRTYNASNKGTGIDYEDQFIYETMEQGSETLQIYYAP</sequence>
<name>A0A1F6V5K1_9BACT</name>
<accession>A0A1F6V5K1</accession>
<keyword evidence="1" id="KW-0812">Transmembrane</keyword>
<dbReference type="AlphaFoldDB" id="A0A1F6V5K1"/>
<reference evidence="2 3" key="1">
    <citation type="journal article" date="2016" name="Nat. Commun.">
        <title>Thousands of microbial genomes shed light on interconnected biogeochemical processes in an aquifer system.</title>
        <authorList>
            <person name="Anantharaman K."/>
            <person name="Brown C.T."/>
            <person name="Hug L.A."/>
            <person name="Sharon I."/>
            <person name="Castelle C.J."/>
            <person name="Probst A.J."/>
            <person name="Thomas B.C."/>
            <person name="Singh A."/>
            <person name="Wilkins M.J."/>
            <person name="Karaoz U."/>
            <person name="Brodie E.L."/>
            <person name="Williams K.H."/>
            <person name="Hubbard S.S."/>
            <person name="Banfield J.F."/>
        </authorList>
    </citation>
    <scope>NUCLEOTIDE SEQUENCE [LARGE SCALE GENOMIC DNA]</scope>
</reference>
<dbReference type="InterPro" id="IPR011044">
    <property type="entry name" value="Quino_amine_DH_bsu"/>
</dbReference>
<evidence type="ECO:0000313" key="3">
    <source>
        <dbReference type="Proteomes" id="UP000177370"/>
    </source>
</evidence>
<dbReference type="Proteomes" id="UP000177370">
    <property type="component" value="Unassembled WGS sequence"/>
</dbReference>
<organism evidence="2 3">
    <name type="scientific">Candidatus Nomurabacteria bacterium RIFCSPHIGHO2_01_FULL_40_24b</name>
    <dbReference type="NCBI Taxonomy" id="1801739"/>
    <lineage>
        <taxon>Bacteria</taxon>
        <taxon>Candidatus Nomuraibacteriota</taxon>
    </lineage>
</organism>